<dbReference type="OrthoDB" id="1357022at2759"/>
<dbReference type="PANTHER" id="PTHR11017:SF385">
    <property type="entry name" value="DISEASE RESISTANCE PROTEIN (TIR-NBS-LRR CLASS)-RELATED"/>
    <property type="match status" value="1"/>
</dbReference>
<dbReference type="GO" id="GO:0043531">
    <property type="term" value="F:ADP binding"/>
    <property type="evidence" value="ECO:0007669"/>
    <property type="project" value="InterPro"/>
</dbReference>
<dbReference type="InterPro" id="IPR035897">
    <property type="entry name" value="Toll_tir_struct_dom_sf"/>
</dbReference>
<gene>
    <name evidence="3" type="ORF">NE237_032089</name>
</gene>
<dbReference type="Gene3D" id="1.10.8.430">
    <property type="entry name" value="Helical domain of apoptotic protease-activating factors"/>
    <property type="match status" value="1"/>
</dbReference>
<evidence type="ECO:0000259" key="2">
    <source>
        <dbReference type="PROSITE" id="PS50104"/>
    </source>
</evidence>
<feature type="region of interest" description="Disordered" evidence="1">
    <location>
        <begin position="473"/>
        <end position="494"/>
    </location>
</feature>
<keyword evidence="4" id="KW-1185">Reference proteome</keyword>
<feature type="compositionally biased region" description="Acidic residues" evidence="1">
    <location>
        <begin position="478"/>
        <end position="488"/>
    </location>
</feature>
<name>A0A9Q0R345_9MAGN</name>
<dbReference type="Gene3D" id="3.40.50.10140">
    <property type="entry name" value="Toll/interleukin-1 receptor homology (TIR) domain"/>
    <property type="match status" value="1"/>
</dbReference>
<dbReference type="SUPFAM" id="SSF52540">
    <property type="entry name" value="P-loop containing nucleoside triphosphate hydrolases"/>
    <property type="match status" value="1"/>
</dbReference>
<dbReference type="InterPro" id="IPR042197">
    <property type="entry name" value="Apaf_helical"/>
</dbReference>
<dbReference type="SUPFAM" id="SSF52200">
    <property type="entry name" value="Toll/Interleukin receptor TIR domain"/>
    <property type="match status" value="1"/>
</dbReference>
<dbReference type="GO" id="GO:0007165">
    <property type="term" value="P:signal transduction"/>
    <property type="evidence" value="ECO:0007669"/>
    <property type="project" value="InterPro"/>
</dbReference>
<dbReference type="PANTHER" id="PTHR11017">
    <property type="entry name" value="LEUCINE-RICH REPEAT-CONTAINING PROTEIN"/>
    <property type="match status" value="1"/>
</dbReference>
<dbReference type="InterPro" id="IPR002182">
    <property type="entry name" value="NB-ARC"/>
</dbReference>
<dbReference type="AlphaFoldDB" id="A0A9Q0R345"/>
<reference evidence="3" key="1">
    <citation type="journal article" date="2023" name="Plant J.">
        <title>The genome of the king protea, Protea cynaroides.</title>
        <authorList>
            <person name="Chang J."/>
            <person name="Duong T.A."/>
            <person name="Schoeman C."/>
            <person name="Ma X."/>
            <person name="Roodt D."/>
            <person name="Barker N."/>
            <person name="Li Z."/>
            <person name="Van de Peer Y."/>
            <person name="Mizrachi E."/>
        </authorList>
    </citation>
    <scope>NUCLEOTIDE SEQUENCE</scope>
    <source>
        <tissue evidence="3">Young leaves</tissue>
    </source>
</reference>
<dbReference type="Proteomes" id="UP001141806">
    <property type="component" value="Unassembled WGS sequence"/>
</dbReference>
<dbReference type="Pfam" id="PF00931">
    <property type="entry name" value="NB-ARC"/>
    <property type="match status" value="1"/>
</dbReference>
<dbReference type="InterPro" id="IPR000157">
    <property type="entry name" value="TIR_dom"/>
</dbReference>
<accession>A0A9Q0R345</accession>
<dbReference type="SMART" id="SM00255">
    <property type="entry name" value="TIR"/>
    <property type="match status" value="1"/>
</dbReference>
<dbReference type="InterPro" id="IPR027417">
    <property type="entry name" value="P-loop_NTPase"/>
</dbReference>
<dbReference type="InterPro" id="IPR044974">
    <property type="entry name" value="Disease_R_plants"/>
</dbReference>
<evidence type="ECO:0000256" key="1">
    <source>
        <dbReference type="SAM" id="MobiDB-lite"/>
    </source>
</evidence>
<dbReference type="Pfam" id="PF01582">
    <property type="entry name" value="TIR"/>
    <property type="match status" value="1"/>
</dbReference>
<dbReference type="GO" id="GO:0006952">
    <property type="term" value="P:defense response"/>
    <property type="evidence" value="ECO:0007669"/>
    <property type="project" value="InterPro"/>
</dbReference>
<evidence type="ECO:0000313" key="3">
    <source>
        <dbReference type="EMBL" id="KAJ4981252.1"/>
    </source>
</evidence>
<comment type="caution">
    <text evidence="3">The sequence shown here is derived from an EMBL/GenBank/DDBJ whole genome shotgun (WGS) entry which is preliminary data.</text>
</comment>
<sequence>MKKLLQLLQTSSLYCNCNFRLPPFANCNCNFMAANDGCSNFQVFLSYRWIDTGNTFTGFLRWFLKREKIDVFIDSKDLPRGEQMLPNLIQLIESSKISIPVISEHYADSKWCLIELAKMVERHESESHIILPIFFNVNLEDVKKQTGIFEASFEKLKNDKGNDEQTLKRWKNALTVVAGIPRYQPKDAEIPRYELKDVNGDESKLANLVVDWVLHRLRNKRLTIAKYPVGLEAPVKQIETLLNVCSMDVEFVGIHGKQGIGKTTIAKAFYNQNLEKFRDTCFLEDVRDKASKDLKKLQKMLIKSISNREVEDIDSSSAGETLIRQRLEGLKVLLILDGVDFLSDVDSLSQLDALAVSKDPWFGPGSKIIITTRKVQRISNFAEDVEVKRYPAPILDDEKSLELFSWHRFSRKSPPKDYEKCYPNVLRLAKGMPSTLIELGSFLRAKNGERAWEGVIQKLEGRTRDDIHQQIKSWYAKEEDEEEEDEDDFTPKKK</sequence>
<dbReference type="Gene3D" id="3.40.50.300">
    <property type="entry name" value="P-loop containing nucleotide triphosphate hydrolases"/>
    <property type="match status" value="1"/>
</dbReference>
<evidence type="ECO:0000313" key="4">
    <source>
        <dbReference type="Proteomes" id="UP001141806"/>
    </source>
</evidence>
<feature type="domain" description="TIR" evidence="2">
    <location>
        <begin position="39"/>
        <end position="177"/>
    </location>
</feature>
<dbReference type="EMBL" id="JAMYWD010000001">
    <property type="protein sequence ID" value="KAJ4981252.1"/>
    <property type="molecule type" value="Genomic_DNA"/>
</dbReference>
<protein>
    <recommendedName>
        <fullName evidence="2">TIR domain-containing protein</fullName>
    </recommendedName>
</protein>
<dbReference type="PRINTS" id="PR00364">
    <property type="entry name" value="DISEASERSIST"/>
</dbReference>
<proteinExistence type="predicted"/>
<organism evidence="3 4">
    <name type="scientific">Protea cynaroides</name>
    <dbReference type="NCBI Taxonomy" id="273540"/>
    <lineage>
        <taxon>Eukaryota</taxon>
        <taxon>Viridiplantae</taxon>
        <taxon>Streptophyta</taxon>
        <taxon>Embryophyta</taxon>
        <taxon>Tracheophyta</taxon>
        <taxon>Spermatophyta</taxon>
        <taxon>Magnoliopsida</taxon>
        <taxon>Proteales</taxon>
        <taxon>Proteaceae</taxon>
        <taxon>Protea</taxon>
    </lineage>
</organism>
<dbReference type="PROSITE" id="PS50104">
    <property type="entry name" value="TIR"/>
    <property type="match status" value="1"/>
</dbReference>